<dbReference type="RefSeq" id="WP_025909842.1">
    <property type="nucleotide sequence ID" value="NZ_KQ758685.1"/>
</dbReference>
<dbReference type="Gene3D" id="3.30.465.60">
    <property type="match status" value="1"/>
</dbReference>
<comment type="function">
    <text evidence="8">Ligates lysine onto the cytidine present at position 34 of the AUA codon-specific tRNA(Ile) that contains the anticodon CAU, in an ATP-dependent manner. Cytidine is converted to lysidine, thus changing the amino acid specificity of the tRNA from methionine to isoleucine.</text>
</comment>
<evidence type="ECO:0000313" key="10">
    <source>
        <dbReference type="EMBL" id="KSU86709.1"/>
    </source>
</evidence>
<evidence type="ECO:0000256" key="6">
    <source>
        <dbReference type="ARBA" id="ARBA00022840"/>
    </source>
</evidence>
<accession>A0A0V8JI39</accession>
<dbReference type="SUPFAM" id="SSF52402">
    <property type="entry name" value="Adenine nucleotide alpha hydrolases-like"/>
    <property type="match status" value="1"/>
</dbReference>
<dbReference type="InterPro" id="IPR014729">
    <property type="entry name" value="Rossmann-like_a/b/a_fold"/>
</dbReference>
<gene>
    <name evidence="8" type="primary">tilS</name>
    <name evidence="10" type="ORF">AS180_17170</name>
</gene>
<dbReference type="Pfam" id="PF01171">
    <property type="entry name" value="ATP_bind_3"/>
    <property type="match status" value="1"/>
</dbReference>
<dbReference type="CDD" id="cd01992">
    <property type="entry name" value="TilS_N"/>
    <property type="match status" value="1"/>
</dbReference>
<evidence type="ECO:0000259" key="9">
    <source>
        <dbReference type="SMART" id="SM00977"/>
    </source>
</evidence>
<keyword evidence="2 8" id="KW-0963">Cytoplasm</keyword>
<feature type="domain" description="Lysidine-tRNA(Ile) synthetase C-terminal" evidence="9">
    <location>
        <begin position="384"/>
        <end position="455"/>
    </location>
</feature>
<dbReference type="InterPro" id="IPR011063">
    <property type="entry name" value="TilS/TtcA_N"/>
</dbReference>
<evidence type="ECO:0000256" key="3">
    <source>
        <dbReference type="ARBA" id="ARBA00022598"/>
    </source>
</evidence>
<dbReference type="HAMAP" id="MF_01161">
    <property type="entry name" value="tRNA_Ile_lys_synt"/>
    <property type="match status" value="1"/>
</dbReference>
<comment type="similarity">
    <text evidence="8">Belongs to the tRNA(Ile)-lysidine synthase family.</text>
</comment>
<organism evidence="10 11">
    <name type="scientific">Priestia veravalensis</name>
    <dbReference type="NCBI Taxonomy" id="1414648"/>
    <lineage>
        <taxon>Bacteria</taxon>
        <taxon>Bacillati</taxon>
        <taxon>Bacillota</taxon>
        <taxon>Bacilli</taxon>
        <taxon>Bacillales</taxon>
        <taxon>Bacillaceae</taxon>
        <taxon>Priestia</taxon>
    </lineage>
</organism>
<name>A0A0V8JI39_9BACI</name>
<evidence type="ECO:0000313" key="11">
    <source>
        <dbReference type="Proteomes" id="UP000053681"/>
    </source>
</evidence>
<evidence type="ECO:0000256" key="1">
    <source>
        <dbReference type="ARBA" id="ARBA00004496"/>
    </source>
</evidence>
<evidence type="ECO:0000256" key="2">
    <source>
        <dbReference type="ARBA" id="ARBA00022490"/>
    </source>
</evidence>
<dbReference type="InterPro" id="IPR012795">
    <property type="entry name" value="tRNA_Ile_lys_synt_N"/>
</dbReference>
<dbReference type="GO" id="GO:0032267">
    <property type="term" value="F:tRNA(Ile)-lysidine synthase activity"/>
    <property type="evidence" value="ECO:0007669"/>
    <property type="project" value="UniProtKB-EC"/>
</dbReference>
<evidence type="ECO:0000256" key="5">
    <source>
        <dbReference type="ARBA" id="ARBA00022741"/>
    </source>
</evidence>
<dbReference type="SUPFAM" id="SSF82829">
    <property type="entry name" value="MesJ substrate recognition domain-like"/>
    <property type="match status" value="1"/>
</dbReference>
<dbReference type="PANTHER" id="PTHR43033:SF1">
    <property type="entry name" value="TRNA(ILE)-LYSIDINE SYNTHASE-RELATED"/>
    <property type="match status" value="1"/>
</dbReference>
<dbReference type="AlphaFoldDB" id="A0A0V8JI39"/>
<dbReference type="Pfam" id="PF09179">
    <property type="entry name" value="TilS"/>
    <property type="match status" value="1"/>
</dbReference>
<dbReference type="InterPro" id="IPR012796">
    <property type="entry name" value="Lysidine-tRNA-synth_C"/>
</dbReference>
<keyword evidence="3 8" id="KW-0436">Ligase</keyword>
<dbReference type="Gene3D" id="3.40.50.620">
    <property type="entry name" value="HUPs"/>
    <property type="match status" value="1"/>
</dbReference>
<dbReference type="SMART" id="SM00977">
    <property type="entry name" value="TilS_C"/>
    <property type="match status" value="1"/>
</dbReference>
<protein>
    <recommendedName>
        <fullName evidence="8">tRNA(Ile)-lysidine synthase</fullName>
        <ecNumber evidence="8">6.3.4.19</ecNumber>
    </recommendedName>
    <alternativeName>
        <fullName evidence="8">tRNA(Ile)-2-lysyl-cytidine synthase</fullName>
    </alternativeName>
    <alternativeName>
        <fullName evidence="8">tRNA(Ile)-lysidine synthetase</fullName>
    </alternativeName>
</protein>
<evidence type="ECO:0000256" key="8">
    <source>
        <dbReference type="HAMAP-Rule" id="MF_01161"/>
    </source>
</evidence>
<dbReference type="Proteomes" id="UP000053681">
    <property type="component" value="Unassembled WGS sequence"/>
</dbReference>
<sequence>MERETTEFIDKHNLLPINATVLVGVSGGPDSLALLHFLHREQVHRSLNLVALHVDHMFRGAESKNDLEYVQAYCRDAGIAFEGVSIDVTTYQKKHKVSAQVAARECRYAFFEEMMNKYRAEVLALAHHGDDQVETILMRLARGSTMRGYGGMEAKRPYATGSLVRPFLSVTKEQILLYCRRFNLNPRMDPTNEKDTYTRNRIRQYILPFLKDEYHDIHEKFQAFSENLYEDQAYLEELTTREMNKVIKQQRQGYLLMSRGSFLNISKPLQRRGIQLILNYLYKKIPSDLSSVHINNLLRFLEADKPSGVLHFPNKLTISRSYDDCVFTFELTQSIPAYEYDIPIPGVIQLPNGHSLTARIHNGKYDKKETDIFLVDESKVRFPIRVRTRRPGDKIQLKGMKGHKKVKDIFIDEKVPLEKRDAWPVVEDSNGTILWLPKLKKSAYELHTHKLRYVILYYK</sequence>
<comment type="subcellular location">
    <subcellularLocation>
        <location evidence="1 8">Cytoplasm</location>
    </subcellularLocation>
</comment>
<dbReference type="Pfam" id="PF11734">
    <property type="entry name" value="TilS_C"/>
    <property type="match status" value="1"/>
</dbReference>
<reference evidence="10 11" key="1">
    <citation type="submission" date="2015-11" db="EMBL/GenBank/DDBJ databases">
        <title>Bacillus caseinolyticus sp nov.</title>
        <authorList>
            <person name="Dastager S.G."/>
            <person name="Mawlankar R."/>
        </authorList>
    </citation>
    <scope>NUCLEOTIDE SEQUENCE [LARGE SCALE GENOMIC DNA]</scope>
    <source>
        <strain evidence="10 11">SGD-V-76</strain>
    </source>
</reference>
<dbReference type="EMBL" id="LNQP01000070">
    <property type="protein sequence ID" value="KSU86709.1"/>
    <property type="molecule type" value="Genomic_DNA"/>
</dbReference>
<proteinExistence type="inferred from homology"/>
<comment type="catalytic activity">
    <reaction evidence="7 8">
        <text>cytidine(34) in tRNA(Ile2) + L-lysine + ATP = lysidine(34) in tRNA(Ile2) + AMP + diphosphate + H(+)</text>
        <dbReference type="Rhea" id="RHEA:43744"/>
        <dbReference type="Rhea" id="RHEA-COMP:10625"/>
        <dbReference type="Rhea" id="RHEA-COMP:10670"/>
        <dbReference type="ChEBI" id="CHEBI:15378"/>
        <dbReference type="ChEBI" id="CHEBI:30616"/>
        <dbReference type="ChEBI" id="CHEBI:32551"/>
        <dbReference type="ChEBI" id="CHEBI:33019"/>
        <dbReference type="ChEBI" id="CHEBI:82748"/>
        <dbReference type="ChEBI" id="CHEBI:83665"/>
        <dbReference type="ChEBI" id="CHEBI:456215"/>
        <dbReference type="EC" id="6.3.4.19"/>
    </reaction>
</comment>
<dbReference type="InterPro" id="IPR012094">
    <property type="entry name" value="tRNA_Ile_lys_synt"/>
</dbReference>
<keyword evidence="11" id="KW-1185">Reference proteome</keyword>
<dbReference type="GO" id="GO:0005737">
    <property type="term" value="C:cytoplasm"/>
    <property type="evidence" value="ECO:0007669"/>
    <property type="project" value="UniProtKB-SubCell"/>
</dbReference>
<keyword evidence="5 8" id="KW-0547">Nucleotide-binding</keyword>
<dbReference type="InterPro" id="IPR015262">
    <property type="entry name" value="tRNA_Ile_lys_synt_subst-bd"/>
</dbReference>
<dbReference type="PANTHER" id="PTHR43033">
    <property type="entry name" value="TRNA(ILE)-LYSIDINE SYNTHASE-RELATED"/>
    <property type="match status" value="1"/>
</dbReference>
<evidence type="ECO:0000256" key="7">
    <source>
        <dbReference type="ARBA" id="ARBA00048539"/>
    </source>
</evidence>
<evidence type="ECO:0000256" key="4">
    <source>
        <dbReference type="ARBA" id="ARBA00022694"/>
    </source>
</evidence>
<keyword evidence="4 8" id="KW-0819">tRNA processing</keyword>
<dbReference type="NCBIfam" id="TIGR02433">
    <property type="entry name" value="lysidine_TilS_C"/>
    <property type="match status" value="1"/>
</dbReference>
<comment type="domain">
    <text evidence="8">The N-terminal region contains the highly conserved SGGXDS motif, predicted to be a P-loop motif involved in ATP binding.</text>
</comment>
<comment type="caution">
    <text evidence="10">The sequence shown here is derived from an EMBL/GenBank/DDBJ whole genome shotgun (WGS) entry which is preliminary data.</text>
</comment>
<dbReference type="EC" id="6.3.4.19" evidence="8"/>
<dbReference type="GO" id="GO:0006400">
    <property type="term" value="P:tRNA modification"/>
    <property type="evidence" value="ECO:0007669"/>
    <property type="project" value="UniProtKB-UniRule"/>
</dbReference>
<dbReference type="GO" id="GO:0005524">
    <property type="term" value="F:ATP binding"/>
    <property type="evidence" value="ECO:0007669"/>
    <property type="project" value="UniProtKB-UniRule"/>
</dbReference>
<feature type="binding site" evidence="8">
    <location>
        <begin position="26"/>
        <end position="31"/>
    </location>
    <ligand>
        <name>ATP</name>
        <dbReference type="ChEBI" id="CHEBI:30616"/>
    </ligand>
</feature>
<dbReference type="SUPFAM" id="SSF56037">
    <property type="entry name" value="PheT/TilS domain"/>
    <property type="match status" value="1"/>
</dbReference>
<keyword evidence="6 8" id="KW-0067">ATP-binding</keyword>
<dbReference type="NCBIfam" id="TIGR02432">
    <property type="entry name" value="lysidine_TilS_N"/>
    <property type="match status" value="1"/>
</dbReference>